<feature type="domain" description="HTH gntR-type" evidence="4">
    <location>
        <begin position="5"/>
        <end position="72"/>
    </location>
</feature>
<dbReference type="Gene3D" id="1.10.10.10">
    <property type="entry name" value="Winged helix-like DNA-binding domain superfamily/Winged helix DNA-binding domain"/>
    <property type="match status" value="1"/>
</dbReference>
<dbReference type="SMART" id="SM00345">
    <property type="entry name" value="HTH_GNTR"/>
    <property type="match status" value="1"/>
</dbReference>
<evidence type="ECO:0000256" key="3">
    <source>
        <dbReference type="ARBA" id="ARBA00023163"/>
    </source>
</evidence>
<dbReference type="SMART" id="SM00895">
    <property type="entry name" value="FCD"/>
    <property type="match status" value="1"/>
</dbReference>
<proteinExistence type="predicted"/>
<dbReference type="Gene3D" id="1.20.120.530">
    <property type="entry name" value="GntR ligand-binding domain-like"/>
    <property type="match status" value="1"/>
</dbReference>
<dbReference type="InterPro" id="IPR036390">
    <property type="entry name" value="WH_DNA-bd_sf"/>
</dbReference>
<evidence type="ECO:0000313" key="6">
    <source>
        <dbReference type="Proteomes" id="UP000018733"/>
    </source>
</evidence>
<keyword evidence="6" id="KW-1185">Reference proteome</keyword>
<dbReference type="PANTHER" id="PTHR43537:SF49">
    <property type="entry name" value="TRANSCRIPTIONAL REGULATORY PROTEIN"/>
    <property type="match status" value="1"/>
</dbReference>
<dbReference type="PATRIC" id="fig|1424334.3.peg.4510"/>
<dbReference type="GO" id="GO:0003700">
    <property type="term" value="F:DNA-binding transcription factor activity"/>
    <property type="evidence" value="ECO:0007669"/>
    <property type="project" value="InterPro"/>
</dbReference>
<dbReference type="EMBL" id="AYXT01000014">
    <property type="protein sequence ID" value="ETF00518.1"/>
    <property type="molecule type" value="Genomic_DNA"/>
</dbReference>
<dbReference type="STRING" id="1424334.W822_22495"/>
<keyword evidence="3" id="KW-0804">Transcription</keyword>
<sequence>MSQRPSSSTRLADDLASDIHSGKLGPGSWLKQVDIQERYGATRLDVRKALDQLVIKRLIEHIPNRGYHVHVPDPVRLDEIRDVRILLECGALEDVIKHITAKQLKHIEDLARKFDMLTSTGTLLEQYAANQAFHQAVYALCKNRELVRLIHDIKAGTPAAPTTQWVNHARVQQSAKEHFDLVAALRERDLKQAQAVVRQHIQQSEGT</sequence>
<dbReference type="InterPro" id="IPR036388">
    <property type="entry name" value="WH-like_DNA-bd_sf"/>
</dbReference>
<keyword evidence="1" id="KW-0805">Transcription regulation</keyword>
<evidence type="ECO:0000256" key="2">
    <source>
        <dbReference type="ARBA" id="ARBA00023125"/>
    </source>
</evidence>
<dbReference type="OrthoDB" id="8638122at2"/>
<dbReference type="eggNOG" id="COG1802">
    <property type="taxonomic scope" value="Bacteria"/>
</dbReference>
<dbReference type="InterPro" id="IPR011711">
    <property type="entry name" value="GntR_C"/>
</dbReference>
<dbReference type="Pfam" id="PF00392">
    <property type="entry name" value="GntR"/>
    <property type="match status" value="1"/>
</dbReference>
<evidence type="ECO:0000313" key="5">
    <source>
        <dbReference type="EMBL" id="ETF00518.1"/>
    </source>
</evidence>
<dbReference type="Proteomes" id="UP000018733">
    <property type="component" value="Unassembled WGS sequence"/>
</dbReference>
<name>V8QMJ0_9BURK</name>
<gene>
    <name evidence="5" type="ORF">W822_22495</name>
</gene>
<keyword evidence="2" id="KW-0238">DNA-binding</keyword>
<dbReference type="GO" id="GO:0003677">
    <property type="term" value="F:DNA binding"/>
    <property type="evidence" value="ECO:0007669"/>
    <property type="project" value="UniProtKB-KW"/>
</dbReference>
<reference evidence="5 6" key="1">
    <citation type="journal article" date="2014" name="Genome Announc.">
        <title>Draft Genome Sequence of Advenella kashmirensis Strain W13003, a Polycyclic Aromatic Hydrocarbon-Degrading Bacterium.</title>
        <authorList>
            <person name="Wang X."/>
            <person name="Jin D."/>
            <person name="Zhou L."/>
            <person name="Wu L."/>
            <person name="An W."/>
            <person name="Zhao L."/>
        </authorList>
    </citation>
    <scope>NUCLEOTIDE SEQUENCE [LARGE SCALE GENOMIC DNA]</scope>
    <source>
        <strain evidence="5 6">W13003</strain>
    </source>
</reference>
<dbReference type="Pfam" id="PF07729">
    <property type="entry name" value="FCD"/>
    <property type="match status" value="1"/>
</dbReference>
<organism evidence="5 6">
    <name type="scientific">Advenella kashmirensis W13003</name>
    <dbReference type="NCBI Taxonomy" id="1424334"/>
    <lineage>
        <taxon>Bacteria</taxon>
        <taxon>Pseudomonadati</taxon>
        <taxon>Pseudomonadota</taxon>
        <taxon>Betaproteobacteria</taxon>
        <taxon>Burkholderiales</taxon>
        <taxon>Alcaligenaceae</taxon>
    </lineage>
</organism>
<dbReference type="PROSITE" id="PS50949">
    <property type="entry name" value="HTH_GNTR"/>
    <property type="match status" value="1"/>
</dbReference>
<dbReference type="InterPro" id="IPR000524">
    <property type="entry name" value="Tscrpt_reg_HTH_GntR"/>
</dbReference>
<dbReference type="HOGENOM" id="CLU_017584_5_5_4"/>
<protein>
    <submittedName>
        <fullName evidence="5">Transcriptional regulator</fullName>
    </submittedName>
</protein>
<dbReference type="SUPFAM" id="SSF46785">
    <property type="entry name" value="Winged helix' DNA-binding domain"/>
    <property type="match status" value="1"/>
</dbReference>
<dbReference type="PANTHER" id="PTHR43537">
    <property type="entry name" value="TRANSCRIPTIONAL REGULATOR, GNTR FAMILY"/>
    <property type="match status" value="1"/>
</dbReference>
<evidence type="ECO:0000259" key="4">
    <source>
        <dbReference type="PROSITE" id="PS50949"/>
    </source>
</evidence>
<comment type="caution">
    <text evidence="5">The sequence shown here is derived from an EMBL/GenBank/DDBJ whole genome shotgun (WGS) entry which is preliminary data.</text>
</comment>
<dbReference type="InterPro" id="IPR008920">
    <property type="entry name" value="TF_FadR/GntR_C"/>
</dbReference>
<evidence type="ECO:0000256" key="1">
    <source>
        <dbReference type="ARBA" id="ARBA00023015"/>
    </source>
</evidence>
<dbReference type="AlphaFoldDB" id="V8QMJ0"/>
<accession>V8QMJ0</accession>
<dbReference type="SUPFAM" id="SSF48008">
    <property type="entry name" value="GntR ligand-binding domain-like"/>
    <property type="match status" value="1"/>
</dbReference>
<dbReference type="RefSeq" id="WP_024007404.1">
    <property type="nucleotide sequence ID" value="NZ_KI650983.1"/>
</dbReference>